<feature type="transmembrane region" description="Helical" evidence="5">
    <location>
        <begin position="76"/>
        <end position="94"/>
    </location>
</feature>
<dbReference type="GO" id="GO:0004252">
    <property type="term" value="F:serine-type endopeptidase activity"/>
    <property type="evidence" value="ECO:0007669"/>
    <property type="project" value="InterPro"/>
</dbReference>
<feature type="transmembrane region" description="Helical" evidence="5">
    <location>
        <begin position="152"/>
        <end position="171"/>
    </location>
</feature>
<dbReference type="SUPFAM" id="SSF144091">
    <property type="entry name" value="Rhomboid-like"/>
    <property type="match status" value="1"/>
</dbReference>
<feature type="domain" description="Peptidase S54 rhomboid" evidence="6">
    <location>
        <begin position="41"/>
        <end position="171"/>
    </location>
</feature>
<evidence type="ECO:0000313" key="7">
    <source>
        <dbReference type="EMBL" id="NYG54077.1"/>
    </source>
</evidence>
<evidence type="ECO:0000313" key="8">
    <source>
        <dbReference type="Proteomes" id="UP000544110"/>
    </source>
</evidence>
<dbReference type="Pfam" id="PF01694">
    <property type="entry name" value="Rhomboid"/>
    <property type="match status" value="1"/>
</dbReference>
<evidence type="ECO:0000256" key="1">
    <source>
        <dbReference type="ARBA" id="ARBA00004141"/>
    </source>
</evidence>
<name>A0A7Y9RT54_9ACTN</name>
<dbReference type="InterPro" id="IPR035952">
    <property type="entry name" value="Rhomboid-like_sf"/>
</dbReference>
<dbReference type="GO" id="GO:0006508">
    <property type="term" value="P:proteolysis"/>
    <property type="evidence" value="ECO:0007669"/>
    <property type="project" value="UniProtKB-KW"/>
</dbReference>
<reference evidence="7 8" key="1">
    <citation type="submission" date="2020-07" db="EMBL/GenBank/DDBJ databases">
        <title>Sequencing the genomes of 1000 actinobacteria strains.</title>
        <authorList>
            <person name="Klenk H.-P."/>
        </authorList>
    </citation>
    <scope>NUCLEOTIDE SEQUENCE [LARGE SCALE GENOMIC DNA]</scope>
    <source>
        <strain evidence="7 8">DSM 24552</strain>
    </source>
</reference>
<feature type="transmembrane region" description="Helical" evidence="5">
    <location>
        <begin position="128"/>
        <end position="146"/>
    </location>
</feature>
<feature type="transmembrane region" description="Helical" evidence="5">
    <location>
        <begin position="100"/>
        <end position="121"/>
    </location>
</feature>
<keyword evidence="7" id="KW-0378">Hydrolase</keyword>
<comment type="subcellular location">
    <subcellularLocation>
        <location evidence="1">Membrane</location>
        <topology evidence="1">Multi-pass membrane protein</topology>
    </subcellularLocation>
</comment>
<dbReference type="EMBL" id="JACCAC010000001">
    <property type="protein sequence ID" value="NYG54077.1"/>
    <property type="molecule type" value="Genomic_DNA"/>
</dbReference>
<evidence type="ECO:0000256" key="4">
    <source>
        <dbReference type="ARBA" id="ARBA00023136"/>
    </source>
</evidence>
<evidence type="ECO:0000256" key="5">
    <source>
        <dbReference type="SAM" id="Phobius"/>
    </source>
</evidence>
<feature type="transmembrane region" description="Helical" evidence="5">
    <location>
        <begin position="46"/>
        <end position="69"/>
    </location>
</feature>
<proteinExistence type="predicted"/>
<dbReference type="GO" id="GO:0016020">
    <property type="term" value="C:membrane"/>
    <property type="evidence" value="ECO:0007669"/>
    <property type="project" value="UniProtKB-SubCell"/>
</dbReference>
<keyword evidence="7" id="KW-0645">Protease</keyword>
<organism evidence="7 8">
    <name type="scientific">Nocardioides perillae</name>
    <dbReference type="NCBI Taxonomy" id="1119534"/>
    <lineage>
        <taxon>Bacteria</taxon>
        <taxon>Bacillati</taxon>
        <taxon>Actinomycetota</taxon>
        <taxon>Actinomycetes</taxon>
        <taxon>Propionibacteriales</taxon>
        <taxon>Nocardioidaceae</taxon>
        <taxon>Nocardioides</taxon>
    </lineage>
</organism>
<evidence type="ECO:0000256" key="3">
    <source>
        <dbReference type="ARBA" id="ARBA00022989"/>
    </source>
</evidence>
<dbReference type="Gene3D" id="1.20.1540.10">
    <property type="entry name" value="Rhomboid-like"/>
    <property type="match status" value="1"/>
</dbReference>
<dbReference type="InterPro" id="IPR022764">
    <property type="entry name" value="Peptidase_S54_rhomboid_dom"/>
</dbReference>
<keyword evidence="2 5" id="KW-0812">Transmembrane</keyword>
<protein>
    <submittedName>
        <fullName evidence="7">Membrane associated rhomboid family serine protease</fullName>
    </submittedName>
</protein>
<sequence length="191" mass="19740">MVAGGFVALLWLLELVDQVAFGGRLDLEGVRPRSEDGLGGVVVAPLLHGGWGHLVGNTVPLLVLGFLVLLSGLARWAAVTAVVWLVGGLGVWLVAPAGGIHLGASVLVFGWLAYLLVRGLVSRRPGQIALGLVVLVLYGGALWGVLPGQPGVSWQGHLFGAVGGVLAAAWLERRRPGGGGPRVRRTALPRA</sequence>
<dbReference type="Proteomes" id="UP000544110">
    <property type="component" value="Unassembled WGS sequence"/>
</dbReference>
<dbReference type="AlphaFoldDB" id="A0A7Y9RT54"/>
<accession>A0A7Y9RT54</accession>
<keyword evidence="3 5" id="KW-1133">Transmembrane helix</keyword>
<dbReference type="RefSeq" id="WP_246283380.1">
    <property type="nucleotide sequence ID" value="NZ_JACCAC010000001.1"/>
</dbReference>
<evidence type="ECO:0000259" key="6">
    <source>
        <dbReference type="Pfam" id="PF01694"/>
    </source>
</evidence>
<keyword evidence="4 5" id="KW-0472">Membrane</keyword>
<evidence type="ECO:0000256" key="2">
    <source>
        <dbReference type="ARBA" id="ARBA00022692"/>
    </source>
</evidence>
<keyword evidence="8" id="KW-1185">Reference proteome</keyword>
<comment type="caution">
    <text evidence="7">The sequence shown here is derived from an EMBL/GenBank/DDBJ whole genome shotgun (WGS) entry which is preliminary data.</text>
</comment>
<gene>
    <name evidence="7" type="ORF">BJ989_000381</name>
</gene>